<gene>
    <name evidence="7" type="ORF">CPAG_01665</name>
</gene>
<accession>A0A0J6F8N3</accession>
<organism evidence="7">
    <name type="scientific">Coccidioides posadasii RMSCC 3488</name>
    <dbReference type="NCBI Taxonomy" id="454284"/>
    <lineage>
        <taxon>Eukaryota</taxon>
        <taxon>Fungi</taxon>
        <taxon>Dikarya</taxon>
        <taxon>Ascomycota</taxon>
        <taxon>Pezizomycotina</taxon>
        <taxon>Eurotiomycetes</taxon>
        <taxon>Eurotiomycetidae</taxon>
        <taxon>Onygenales</taxon>
        <taxon>Onygenaceae</taxon>
        <taxon>Coccidioides</taxon>
    </lineage>
</organism>
<keyword evidence="3" id="KW-0862">Zinc</keyword>
<keyword evidence="2 4" id="KW-0863">Zinc-finger</keyword>
<dbReference type="PANTHER" id="PTHR15375">
    <property type="entry name" value="ACTIVATOR OF S-PHASE KINASE-RELATED"/>
    <property type="match status" value="1"/>
</dbReference>
<dbReference type="SMART" id="SM00586">
    <property type="entry name" value="ZnF_DBF"/>
    <property type="match status" value="1"/>
</dbReference>
<keyword evidence="1" id="KW-0479">Metal-binding</keyword>
<keyword evidence="7" id="KW-0808">Transferase</keyword>
<dbReference type="GO" id="GO:0008270">
    <property type="term" value="F:zinc ion binding"/>
    <property type="evidence" value="ECO:0007669"/>
    <property type="project" value="UniProtKB-KW"/>
</dbReference>
<sequence>MATILMPSPQTSISMSNRRPPLADVPNATNSPHRGGLLATKRSRPLNSQADKGLAQPPLKKQILHRDGDPKSPRKFVCQPAETKLFARKNNAQPTAFERKLAAAREKQSSQSMSKPKKNATDSAESIRQWQKHYLKVFPTFVFYFDSVAEEVRHKWAKEITRLGGSDERFFSKYVTHVVTARPIPPDLETPQSFEASTANEARKAGASTDTVNPSLLENSTEVGQSQQGRARPRGALDKRTLDTDGRRELGGGVDILYRARQMNMKIWTLDKLQRFICAIRDQELPYTGHFPRNNATANKTKAESDLSAVLRNEKLHGPSDRDSLVGPKDLVPFKGPYIYIYDYFGKTRPVMIREYPKVARRQDGAWPQFRSAPLGKCPFVEEPQNKNGEKRDKAQQEKAQKPPIKENPVVSKVVKEMAPPPSFEKPVLKLPEDECRRKVAEHIENTRAPIRQGELPRTNLGAGTTPAISFGAYSRGEIAASGIQPSNITSAIRSQMISSTAAMPGAKAGTSKEIHELKRKVLEKNNGILAAGQKSADAANTTSTARAPITRASKAKALENLATIPENRKIRTTDSKTQKTTKGQTSRRRKDPKPGYCENCREKFDDFEDHIVSRQHRKFAMTPANWIDLDSVLEMLEREEKYDPDMDTADYDYH</sequence>
<evidence type="ECO:0000256" key="4">
    <source>
        <dbReference type="PROSITE-ProRule" id="PRU00600"/>
    </source>
</evidence>
<evidence type="ECO:0000256" key="1">
    <source>
        <dbReference type="ARBA" id="ARBA00022723"/>
    </source>
</evidence>
<dbReference type="InterPro" id="IPR006572">
    <property type="entry name" value="Znf_DBF"/>
</dbReference>
<protein>
    <submittedName>
        <fullName evidence="7">Hsk1-Dfp1 kinase</fullName>
    </submittedName>
</protein>
<feature type="compositionally biased region" description="Polar residues" evidence="5">
    <location>
        <begin position="208"/>
        <end position="229"/>
    </location>
</feature>
<evidence type="ECO:0000256" key="3">
    <source>
        <dbReference type="ARBA" id="ARBA00022833"/>
    </source>
</evidence>
<dbReference type="InterPro" id="IPR038545">
    <property type="entry name" value="Znf_DBF_sf"/>
</dbReference>
<dbReference type="InterPro" id="IPR013939">
    <property type="entry name" value="Regulatory_Dfp1/Him1"/>
</dbReference>
<feature type="compositionally biased region" description="Basic and acidic residues" evidence="5">
    <location>
        <begin position="235"/>
        <end position="245"/>
    </location>
</feature>
<name>A0A0J6F8N3_COCPO</name>
<dbReference type="FunFam" id="6.10.250.3410:FF:000001">
    <property type="entry name" value="Protein DBF4 homolog A"/>
    <property type="match status" value="1"/>
</dbReference>
<feature type="domain" description="DBF4-type" evidence="6">
    <location>
        <begin position="591"/>
        <end position="640"/>
    </location>
</feature>
<dbReference type="OrthoDB" id="21380at2759"/>
<feature type="compositionally biased region" description="Basic and acidic residues" evidence="5">
    <location>
        <begin position="384"/>
        <end position="405"/>
    </location>
</feature>
<dbReference type="Gene3D" id="3.40.50.10190">
    <property type="entry name" value="BRCT domain"/>
    <property type="match status" value="2"/>
</dbReference>
<dbReference type="PROSITE" id="PS51265">
    <property type="entry name" value="ZF_DBF4"/>
    <property type="match status" value="1"/>
</dbReference>
<evidence type="ECO:0000259" key="6">
    <source>
        <dbReference type="PROSITE" id="PS51265"/>
    </source>
</evidence>
<dbReference type="Gene3D" id="6.10.250.3410">
    <property type="entry name" value="DBF zinc finger"/>
    <property type="match status" value="1"/>
</dbReference>
<dbReference type="Pfam" id="PF08630">
    <property type="entry name" value="Dfp1_Him1_M"/>
    <property type="match status" value="1"/>
</dbReference>
<dbReference type="GO" id="GO:0043539">
    <property type="term" value="F:protein serine/threonine kinase activator activity"/>
    <property type="evidence" value="ECO:0007669"/>
    <property type="project" value="TreeGrafter"/>
</dbReference>
<dbReference type="Pfam" id="PF07535">
    <property type="entry name" value="zf-DBF"/>
    <property type="match status" value="1"/>
</dbReference>
<dbReference type="CDD" id="cd00027">
    <property type="entry name" value="BRCT"/>
    <property type="match status" value="1"/>
</dbReference>
<keyword evidence="7" id="KW-0418">Kinase</keyword>
<dbReference type="AlphaFoldDB" id="A0A0J6F8N3"/>
<dbReference type="InterPro" id="IPR036420">
    <property type="entry name" value="BRCT_dom_sf"/>
</dbReference>
<feature type="region of interest" description="Disordered" evidence="5">
    <location>
        <begin position="566"/>
        <end position="598"/>
    </location>
</feature>
<dbReference type="InterPro" id="IPR051590">
    <property type="entry name" value="Replication_Regulatory_Kinase"/>
</dbReference>
<feature type="region of interest" description="Disordered" evidence="5">
    <location>
        <begin position="377"/>
        <end position="406"/>
    </location>
</feature>
<evidence type="ECO:0000256" key="2">
    <source>
        <dbReference type="ARBA" id="ARBA00022771"/>
    </source>
</evidence>
<dbReference type="GO" id="GO:0003676">
    <property type="term" value="F:nucleic acid binding"/>
    <property type="evidence" value="ECO:0007669"/>
    <property type="project" value="InterPro"/>
</dbReference>
<feature type="region of interest" description="Disordered" evidence="5">
    <location>
        <begin position="104"/>
        <end position="124"/>
    </location>
</feature>
<dbReference type="GO" id="GO:0010571">
    <property type="term" value="P:positive regulation of nuclear cell cycle DNA replication"/>
    <property type="evidence" value="ECO:0007669"/>
    <property type="project" value="TreeGrafter"/>
</dbReference>
<dbReference type="SUPFAM" id="SSF52113">
    <property type="entry name" value="BRCT domain"/>
    <property type="match status" value="1"/>
</dbReference>
<feature type="region of interest" description="Disordered" evidence="5">
    <location>
        <begin position="1"/>
        <end position="74"/>
    </location>
</feature>
<dbReference type="Proteomes" id="UP000054567">
    <property type="component" value="Unassembled WGS sequence"/>
</dbReference>
<dbReference type="EMBL" id="DS268109">
    <property type="protein sequence ID" value="KMM65314.1"/>
    <property type="molecule type" value="Genomic_DNA"/>
</dbReference>
<feature type="region of interest" description="Disordered" evidence="5">
    <location>
        <begin position="197"/>
        <end position="245"/>
    </location>
</feature>
<reference evidence="7" key="1">
    <citation type="submission" date="2007-06" db="EMBL/GenBank/DDBJ databases">
        <title>The Genome Sequence of Coccidioides posadasii RMSCC_3488.</title>
        <authorList>
            <consortium name="Coccidioides Genome Resources Consortium"/>
            <consortium name="The Broad Institute Genome Sequencing Platform"/>
            <person name="Henn M.R."/>
            <person name="Sykes S."/>
            <person name="Young S."/>
            <person name="Jaffe D."/>
            <person name="Berlin A."/>
            <person name="Alvarez P."/>
            <person name="Butler J."/>
            <person name="Gnerre S."/>
            <person name="Grabherr M."/>
            <person name="Mauceli E."/>
            <person name="Brockman W."/>
            <person name="Kodira C."/>
            <person name="Alvarado L."/>
            <person name="Zeng Q."/>
            <person name="Crawford M."/>
            <person name="Antoine C."/>
            <person name="Devon K."/>
            <person name="Galgiani J."/>
            <person name="Orsborn K."/>
            <person name="Lewis M.L."/>
            <person name="Nusbaum C."/>
            <person name="Galagan J."/>
            <person name="Birren B."/>
        </authorList>
    </citation>
    <scope>NUCLEOTIDE SEQUENCE [LARGE SCALE GENOMIC DNA]</scope>
    <source>
        <strain evidence="7">RMSCC 3488</strain>
    </source>
</reference>
<dbReference type="GO" id="GO:0016301">
    <property type="term" value="F:kinase activity"/>
    <property type="evidence" value="ECO:0007669"/>
    <property type="project" value="UniProtKB-KW"/>
</dbReference>
<feature type="compositionally biased region" description="Basic and acidic residues" evidence="5">
    <location>
        <begin position="567"/>
        <end position="578"/>
    </location>
</feature>
<proteinExistence type="predicted"/>
<dbReference type="VEuPathDB" id="FungiDB:CPAG_01665"/>
<evidence type="ECO:0000313" key="7">
    <source>
        <dbReference type="EMBL" id="KMM65314.1"/>
    </source>
</evidence>
<dbReference type="InterPro" id="IPR055116">
    <property type="entry name" value="DBF4_BRCT"/>
</dbReference>
<evidence type="ECO:0000256" key="5">
    <source>
        <dbReference type="SAM" id="MobiDB-lite"/>
    </source>
</evidence>
<dbReference type="PANTHER" id="PTHR15375:SF26">
    <property type="entry name" value="PROTEIN CHIFFON"/>
    <property type="match status" value="1"/>
</dbReference>
<feature type="compositionally biased region" description="Polar residues" evidence="5">
    <location>
        <begin position="8"/>
        <end position="17"/>
    </location>
</feature>
<dbReference type="GO" id="GO:0031431">
    <property type="term" value="C:Dbf4-dependent protein kinase complex"/>
    <property type="evidence" value="ECO:0007669"/>
    <property type="project" value="TreeGrafter"/>
</dbReference>
<dbReference type="GO" id="GO:1901987">
    <property type="term" value="P:regulation of cell cycle phase transition"/>
    <property type="evidence" value="ECO:0007669"/>
    <property type="project" value="TreeGrafter"/>
</dbReference>
<dbReference type="Pfam" id="PF22437">
    <property type="entry name" value="DBF4_BRCT"/>
    <property type="match status" value="1"/>
</dbReference>